<comment type="similarity">
    <text evidence="1">Belongs to the 'phage' integrase family.</text>
</comment>
<dbReference type="PROSITE" id="PS51900">
    <property type="entry name" value="CB"/>
    <property type="match status" value="1"/>
</dbReference>
<dbReference type="Proteomes" id="UP000292958">
    <property type="component" value="Unassembled WGS sequence"/>
</dbReference>
<gene>
    <name evidence="8" type="ORF">BDD14_0711</name>
</gene>
<evidence type="ECO:0000256" key="4">
    <source>
        <dbReference type="ARBA" id="ARBA00023172"/>
    </source>
</evidence>
<evidence type="ECO:0000256" key="2">
    <source>
        <dbReference type="ARBA" id="ARBA00022908"/>
    </source>
</evidence>
<evidence type="ECO:0000313" key="8">
    <source>
        <dbReference type="EMBL" id="RZU39342.1"/>
    </source>
</evidence>
<dbReference type="PROSITE" id="PS51898">
    <property type="entry name" value="TYR_RECOMBINASE"/>
    <property type="match status" value="1"/>
</dbReference>
<dbReference type="AlphaFoldDB" id="A0A4Q7YNK6"/>
<dbReference type="Gene3D" id="1.10.443.10">
    <property type="entry name" value="Intergrase catalytic core"/>
    <property type="match status" value="1"/>
</dbReference>
<protein>
    <submittedName>
        <fullName evidence="8">Site-specific recombinase XerD</fullName>
    </submittedName>
</protein>
<dbReference type="InterPro" id="IPR002104">
    <property type="entry name" value="Integrase_catalytic"/>
</dbReference>
<dbReference type="GO" id="GO:0003677">
    <property type="term" value="F:DNA binding"/>
    <property type="evidence" value="ECO:0007669"/>
    <property type="project" value="UniProtKB-UniRule"/>
</dbReference>
<evidence type="ECO:0000259" key="6">
    <source>
        <dbReference type="PROSITE" id="PS51898"/>
    </source>
</evidence>
<evidence type="ECO:0000256" key="5">
    <source>
        <dbReference type="PROSITE-ProRule" id="PRU01248"/>
    </source>
</evidence>
<dbReference type="EMBL" id="SHKW01000001">
    <property type="protein sequence ID" value="RZU39342.1"/>
    <property type="molecule type" value="Genomic_DNA"/>
</dbReference>
<dbReference type="PANTHER" id="PTHR30349">
    <property type="entry name" value="PHAGE INTEGRASE-RELATED"/>
    <property type="match status" value="1"/>
</dbReference>
<dbReference type="PANTHER" id="PTHR30349:SF41">
    <property type="entry name" value="INTEGRASE_RECOMBINASE PROTEIN MJ0367-RELATED"/>
    <property type="match status" value="1"/>
</dbReference>
<dbReference type="SUPFAM" id="SSF56349">
    <property type="entry name" value="DNA breaking-rejoining enzymes"/>
    <property type="match status" value="1"/>
</dbReference>
<feature type="domain" description="Core-binding (CB)" evidence="7">
    <location>
        <begin position="100"/>
        <end position="184"/>
    </location>
</feature>
<organism evidence="8 9">
    <name type="scientific">Edaphobacter modestus</name>
    <dbReference type="NCBI Taxonomy" id="388466"/>
    <lineage>
        <taxon>Bacteria</taxon>
        <taxon>Pseudomonadati</taxon>
        <taxon>Acidobacteriota</taxon>
        <taxon>Terriglobia</taxon>
        <taxon>Terriglobales</taxon>
        <taxon>Acidobacteriaceae</taxon>
        <taxon>Edaphobacter</taxon>
    </lineage>
</organism>
<dbReference type="CDD" id="cd00397">
    <property type="entry name" value="DNA_BRE_C"/>
    <property type="match status" value="1"/>
</dbReference>
<keyword evidence="3 5" id="KW-0238">DNA-binding</keyword>
<keyword evidence="2" id="KW-0229">DNA integration</keyword>
<dbReference type="GO" id="GO:0006310">
    <property type="term" value="P:DNA recombination"/>
    <property type="evidence" value="ECO:0007669"/>
    <property type="project" value="UniProtKB-KW"/>
</dbReference>
<dbReference type="InterPro" id="IPR013762">
    <property type="entry name" value="Integrase-like_cat_sf"/>
</dbReference>
<sequence>MANKAVTLHRRVKTPDGWKRYPAAMSPNGRVKPNTVKVGDIEVSYPVGSYELRSFEGKKTVWKRIEGGPSEALAALKLAQQRSAAVAQAKEAGVQVVIDQTRRTIRSEVSEFVQAAKDRGSLEAAELYGRSMEEFTNAVTKTYLDELDHSDTVKFHASMRRSGRSARTISNRHGHYRAFLKFAKFTAEEIKDLAGQKPRYEKTLPEVYEPDQLTKFFASLTEEYDQLLFDVLLQTGLREQEASHVEWIDISVAHSTLMVRSKPRWSFAVKDAEEREIPISKQLLDRLTHYRQSRQATHPKHTLIFGRKNGADNIPDGHLLRKLKFLARDAGLNCGECATCRNQKVCERWFLHKFRASFITKLLRNGMDLRTVMKLSGHSDIESVMRYLRPAEGKEVQDRVNAIAWR</sequence>
<dbReference type="Pfam" id="PF00589">
    <property type="entry name" value="Phage_integrase"/>
    <property type="match status" value="1"/>
</dbReference>
<accession>A0A4Q7YNK6</accession>
<reference evidence="8 9" key="1">
    <citation type="submission" date="2019-02" db="EMBL/GenBank/DDBJ databases">
        <title>Genomic Encyclopedia of Archaeal and Bacterial Type Strains, Phase II (KMG-II): from individual species to whole genera.</title>
        <authorList>
            <person name="Goeker M."/>
        </authorList>
    </citation>
    <scope>NUCLEOTIDE SEQUENCE [LARGE SCALE GENOMIC DNA]</scope>
    <source>
        <strain evidence="8 9">DSM 18101</strain>
    </source>
</reference>
<comment type="caution">
    <text evidence="8">The sequence shown here is derived from an EMBL/GenBank/DDBJ whole genome shotgun (WGS) entry which is preliminary data.</text>
</comment>
<dbReference type="RefSeq" id="WP_165419908.1">
    <property type="nucleotide sequence ID" value="NZ_SHKW01000001.1"/>
</dbReference>
<evidence type="ECO:0000256" key="1">
    <source>
        <dbReference type="ARBA" id="ARBA00008857"/>
    </source>
</evidence>
<name>A0A4Q7YNK6_9BACT</name>
<evidence type="ECO:0000313" key="9">
    <source>
        <dbReference type="Proteomes" id="UP000292958"/>
    </source>
</evidence>
<dbReference type="GO" id="GO:0015074">
    <property type="term" value="P:DNA integration"/>
    <property type="evidence" value="ECO:0007669"/>
    <property type="project" value="UniProtKB-KW"/>
</dbReference>
<keyword evidence="4" id="KW-0233">DNA recombination</keyword>
<dbReference type="InterPro" id="IPR011010">
    <property type="entry name" value="DNA_brk_join_enz"/>
</dbReference>
<feature type="domain" description="Tyr recombinase" evidence="6">
    <location>
        <begin position="203"/>
        <end position="401"/>
    </location>
</feature>
<evidence type="ECO:0000256" key="3">
    <source>
        <dbReference type="ARBA" id="ARBA00023125"/>
    </source>
</evidence>
<dbReference type="InterPro" id="IPR044068">
    <property type="entry name" value="CB"/>
</dbReference>
<proteinExistence type="inferred from homology"/>
<dbReference type="InterPro" id="IPR050090">
    <property type="entry name" value="Tyrosine_recombinase_XerCD"/>
</dbReference>
<evidence type="ECO:0000259" key="7">
    <source>
        <dbReference type="PROSITE" id="PS51900"/>
    </source>
</evidence>
<keyword evidence="9" id="KW-1185">Reference proteome</keyword>